<comment type="caution">
    <text evidence="2">The sequence shown here is derived from an EMBL/GenBank/DDBJ whole genome shotgun (WGS) entry which is preliminary data.</text>
</comment>
<feature type="signal peptide" evidence="1">
    <location>
        <begin position="1"/>
        <end position="18"/>
    </location>
</feature>
<proteinExistence type="predicted"/>
<evidence type="ECO:0000313" key="2">
    <source>
        <dbReference type="EMBL" id="KAH7115329.1"/>
    </source>
</evidence>
<protein>
    <submittedName>
        <fullName evidence="2">Uncharacterized protein</fullName>
    </submittedName>
</protein>
<sequence length="152" mass="16425">MRFSTFLLPVALSTSALAIPIPASYTWTFTQWSSGWYGVGWANFVLTAPETTVSGITIPAISFSSRCFIAGIGNGKGGPADSCNEVLVGDKTGRSVEVTLRDFDTGSQLVELDTVYRFVSGGKKYIVEGYVGRNPFAKDDVTIPLKNLREDL</sequence>
<dbReference type="Proteomes" id="UP000700596">
    <property type="component" value="Unassembled WGS sequence"/>
</dbReference>
<reference evidence="2" key="1">
    <citation type="journal article" date="2021" name="Nat. Commun.">
        <title>Genetic determinants of endophytism in the Arabidopsis root mycobiome.</title>
        <authorList>
            <person name="Mesny F."/>
            <person name="Miyauchi S."/>
            <person name="Thiergart T."/>
            <person name="Pickel B."/>
            <person name="Atanasova L."/>
            <person name="Karlsson M."/>
            <person name="Huettel B."/>
            <person name="Barry K.W."/>
            <person name="Haridas S."/>
            <person name="Chen C."/>
            <person name="Bauer D."/>
            <person name="Andreopoulos W."/>
            <person name="Pangilinan J."/>
            <person name="LaButti K."/>
            <person name="Riley R."/>
            <person name="Lipzen A."/>
            <person name="Clum A."/>
            <person name="Drula E."/>
            <person name="Henrissat B."/>
            <person name="Kohler A."/>
            <person name="Grigoriev I.V."/>
            <person name="Martin F.M."/>
            <person name="Hacquard S."/>
        </authorList>
    </citation>
    <scope>NUCLEOTIDE SEQUENCE</scope>
    <source>
        <strain evidence="2">MPI-CAGE-CH-0243</strain>
    </source>
</reference>
<organism evidence="2 3">
    <name type="scientific">Dendryphion nanum</name>
    <dbReference type="NCBI Taxonomy" id="256645"/>
    <lineage>
        <taxon>Eukaryota</taxon>
        <taxon>Fungi</taxon>
        <taxon>Dikarya</taxon>
        <taxon>Ascomycota</taxon>
        <taxon>Pezizomycotina</taxon>
        <taxon>Dothideomycetes</taxon>
        <taxon>Pleosporomycetidae</taxon>
        <taxon>Pleosporales</taxon>
        <taxon>Torulaceae</taxon>
        <taxon>Dendryphion</taxon>
    </lineage>
</organism>
<dbReference type="EMBL" id="JAGMWT010000016">
    <property type="protein sequence ID" value="KAH7115329.1"/>
    <property type="molecule type" value="Genomic_DNA"/>
</dbReference>
<evidence type="ECO:0000256" key="1">
    <source>
        <dbReference type="SAM" id="SignalP"/>
    </source>
</evidence>
<name>A0A9P9DA05_9PLEO</name>
<dbReference type="AlphaFoldDB" id="A0A9P9DA05"/>
<dbReference type="OrthoDB" id="3726543at2759"/>
<gene>
    <name evidence="2" type="ORF">B0J11DRAFT_584619</name>
</gene>
<keyword evidence="3" id="KW-1185">Reference proteome</keyword>
<keyword evidence="1" id="KW-0732">Signal</keyword>
<accession>A0A9P9DA05</accession>
<evidence type="ECO:0000313" key="3">
    <source>
        <dbReference type="Proteomes" id="UP000700596"/>
    </source>
</evidence>
<feature type="chain" id="PRO_5040235997" evidence="1">
    <location>
        <begin position="19"/>
        <end position="152"/>
    </location>
</feature>